<dbReference type="EMBL" id="BMGY01000002">
    <property type="protein sequence ID" value="GGH79579.1"/>
    <property type="molecule type" value="Genomic_DNA"/>
</dbReference>
<keyword evidence="3" id="KW-1185">Reference proteome</keyword>
<reference evidence="3" key="1">
    <citation type="journal article" date="2019" name="Int. J. Syst. Evol. Microbiol.">
        <title>The Global Catalogue of Microorganisms (GCM) 10K type strain sequencing project: providing services to taxonomists for standard genome sequencing and annotation.</title>
        <authorList>
            <consortium name="The Broad Institute Genomics Platform"/>
            <consortium name="The Broad Institute Genome Sequencing Center for Infectious Disease"/>
            <person name="Wu L."/>
            <person name="Ma J."/>
        </authorList>
    </citation>
    <scope>NUCLEOTIDE SEQUENCE [LARGE SCALE GENOMIC DNA]</scope>
    <source>
        <strain evidence="3">CGMCC 1.14966</strain>
    </source>
</reference>
<proteinExistence type="predicted"/>
<feature type="region of interest" description="Disordered" evidence="1">
    <location>
        <begin position="44"/>
        <end position="65"/>
    </location>
</feature>
<evidence type="ECO:0000256" key="1">
    <source>
        <dbReference type="SAM" id="MobiDB-lite"/>
    </source>
</evidence>
<accession>A0ABQ1ZXC7</accession>
<dbReference type="RefSeq" id="WP_188560294.1">
    <property type="nucleotide sequence ID" value="NZ_BMGY01000002.1"/>
</dbReference>
<gene>
    <name evidence="2" type="ORF">GCM10011495_03520</name>
</gene>
<evidence type="ECO:0000313" key="3">
    <source>
        <dbReference type="Proteomes" id="UP000637774"/>
    </source>
</evidence>
<evidence type="ECO:0000313" key="2">
    <source>
        <dbReference type="EMBL" id="GGH79579.1"/>
    </source>
</evidence>
<organism evidence="2 3">
    <name type="scientific">Hymenobacter frigidus</name>
    <dbReference type="NCBI Taxonomy" id="1524095"/>
    <lineage>
        <taxon>Bacteria</taxon>
        <taxon>Pseudomonadati</taxon>
        <taxon>Bacteroidota</taxon>
        <taxon>Cytophagia</taxon>
        <taxon>Cytophagales</taxon>
        <taxon>Hymenobacteraceae</taxon>
        <taxon>Hymenobacter</taxon>
    </lineage>
</organism>
<sequence length="65" mass="7254">MAQRTGKPEAELLHDAVEQLVQQAAASNRLTALRQARGMWQHRTDLPNFDQARSAGWEPTLAANE</sequence>
<comment type="caution">
    <text evidence="2">The sequence shown here is derived from an EMBL/GenBank/DDBJ whole genome shotgun (WGS) entry which is preliminary data.</text>
</comment>
<protein>
    <recommendedName>
        <fullName evidence="4">Toxin-antitoxin system protein</fullName>
    </recommendedName>
</protein>
<evidence type="ECO:0008006" key="4">
    <source>
        <dbReference type="Google" id="ProtNLM"/>
    </source>
</evidence>
<name>A0ABQ1ZXC7_9BACT</name>
<dbReference type="Proteomes" id="UP000637774">
    <property type="component" value="Unassembled WGS sequence"/>
</dbReference>